<comment type="caution">
    <text evidence="1">The sequence shown here is derived from an EMBL/GenBank/DDBJ whole genome shotgun (WGS) entry which is preliminary data.</text>
</comment>
<accession>A0ABV6PYX5</accession>
<dbReference type="Proteomes" id="UP001589830">
    <property type="component" value="Unassembled WGS sequence"/>
</dbReference>
<sequence length="46" mass="4970">MPAWVRYALALGLLALALLLEAYRAPLLLLSGLVLLLGRPRACPRA</sequence>
<keyword evidence="2" id="KW-1185">Reference proteome</keyword>
<reference evidence="1 2" key="1">
    <citation type="submission" date="2024-09" db="EMBL/GenBank/DDBJ databases">
        <authorList>
            <person name="Sun Q."/>
            <person name="Mori K."/>
        </authorList>
    </citation>
    <scope>NUCLEOTIDE SEQUENCE [LARGE SCALE GENOMIC DNA]</scope>
    <source>
        <strain evidence="1 2">NCAIM B.02340</strain>
    </source>
</reference>
<dbReference type="EMBL" id="JBHLTW010000006">
    <property type="protein sequence ID" value="MFC0595049.1"/>
    <property type="molecule type" value="Genomic_DNA"/>
</dbReference>
<evidence type="ECO:0000313" key="2">
    <source>
        <dbReference type="Proteomes" id="UP001589830"/>
    </source>
</evidence>
<dbReference type="RefSeq" id="WP_188845847.1">
    <property type="nucleotide sequence ID" value="NZ_BMPJ01000003.1"/>
</dbReference>
<proteinExistence type="predicted"/>
<organism evidence="1 2">
    <name type="scientific">Thermus composti</name>
    <dbReference type="NCBI Taxonomy" id="532059"/>
    <lineage>
        <taxon>Bacteria</taxon>
        <taxon>Thermotogati</taxon>
        <taxon>Deinococcota</taxon>
        <taxon>Deinococci</taxon>
        <taxon>Thermales</taxon>
        <taxon>Thermaceae</taxon>
        <taxon>Thermus</taxon>
    </lineage>
</organism>
<gene>
    <name evidence="1" type="ORF">ACFFFP_02480</name>
</gene>
<evidence type="ECO:0000313" key="1">
    <source>
        <dbReference type="EMBL" id="MFC0595049.1"/>
    </source>
</evidence>
<protein>
    <submittedName>
        <fullName evidence="1">Uncharacterized protein</fullName>
    </submittedName>
</protein>
<name>A0ABV6PYX5_9DEIN</name>